<organism evidence="11">
    <name type="scientific">Xanthomonas hortorum pv. pelargonii</name>
    <dbReference type="NCBI Taxonomy" id="453602"/>
    <lineage>
        <taxon>Bacteria</taxon>
        <taxon>Pseudomonadati</taxon>
        <taxon>Pseudomonadota</taxon>
        <taxon>Gammaproteobacteria</taxon>
        <taxon>Lysobacterales</taxon>
        <taxon>Lysobacteraceae</taxon>
        <taxon>Xanthomonas</taxon>
    </lineage>
</organism>
<evidence type="ECO:0000256" key="6">
    <source>
        <dbReference type="ARBA" id="ARBA00023315"/>
    </source>
</evidence>
<comment type="function">
    <text evidence="9">Catalyzes the transfer of an acetyl group from acetyl-CoA to the 6'-amino group of aminoglycoside molecules conferring resistance to antibiotics containing the purpurosamine ring.</text>
</comment>
<evidence type="ECO:0000256" key="8">
    <source>
        <dbReference type="ARBA" id="ARBA00048923"/>
    </source>
</evidence>
<reference evidence="13" key="2">
    <citation type="journal article" date="2020" name="Syst. Appl. Microbiol.">
        <title>Clarifying the taxonomy of the causal agent of bacterial leaf spot of lettuce through a polyphasic approach reveals that Xanthomonas cynarae Trebaol et al. 2000 emend. Timilsina et al. 2019 is a later heterotypic synonym of Xanthomonas hortorum Vauterin et al. 1995.</title>
        <authorList>
            <person name="Moriniere L."/>
            <person name="Burlet A."/>
            <person name="Rosenthal E.R."/>
            <person name="Nesme X."/>
            <person name="Portier P."/>
            <person name="Bull C.T."/>
            <person name="Lavire C."/>
            <person name="Fischer-Le Saux M."/>
            <person name="Bertolla F."/>
        </authorList>
    </citation>
    <scope>NUCLEOTIDE SEQUENCE [LARGE SCALE GENOMIC DNA]</scope>
    <source>
        <strain evidence="13">CFBP2533</strain>
    </source>
</reference>
<keyword evidence="4 9" id="KW-0808">Transferase</keyword>
<evidence type="ECO:0000259" key="10">
    <source>
        <dbReference type="PROSITE" id="PS51186"/>
    </source>
</evidence>
<sequence>MSAPAGWQVRAAVSADAQALLALRLALWPDADDGVADDSVAELQAALAQSDASHLLVVDDADTALGFAEVSVRHEYVNGTESTPVGFLEGWYVIPAWRGRGLGRALVAAAVAWTRDQGCAELASDARLEDSGAQAAHAACGFEPTERVVCFRLQLA</sequence>
<dbReference type="GO" id="GO:0046677">
    <property type="term" value="P:response to antibiotic"/>
    <property type="evidence" value="ECO:0007669"/>
    <property type="project" value="UniProtKB-KW"/>
</dbReference>
<proteinExistence type="predicted"/>
<reference evidence="11" key="4">
    <citation type="submission" date="2020-07" db="EMBL/GenBank/DDBJ databases">
        <authorList>
            <person name="Pothier F. J."/>
        </authorList>
    </citation>
    <scope>NUCLEOTIDE SEQUENCE</scope>
    <source>
        <strain evidence="11">CFBP 2533</strain>
    </source>
</reference>
<dbReference type="EC" id="2.3.1.82" evidence="2 9"/>
<name>A0A6V7CKK6_9XANT</name>
<dbReference type="PANTHER" id="PTHR43877">
    <property type="entry name" value="AMINOALKYLPHOSPHONATE N-ACETYLTRANSFERASE-RELATED-RELATED"/>
    <property type="match status" value="1"/>
</dbReference>
<comment type="catalytic activity">
    <reaction evidence="8 9">
        <text>kanamycin B + acetyl-CoA = N(6')-acetylkanamycin B + CoA + H(+)</text>
        <dbReference type="Rhea" id="RHEA:16449"/>
        <dbReference type="ChEBI" id="CHEBI:15378"/>
        <dbReference type="ChEBI" id="CHEBI:57287"/>
        <dbReference type="ChEBI" id="CHEBI:57288"/>
        <dbReference type="ChEBI" id="CHEBI:58390"/>
        <dbReference type="ChEBI" id="CHEBI:58549"/>
        <dbReference type="EC" id="2.3.1.82"/>
    </reaction>
</comment>
<reference evidence="12" key="3">
    <citation type="journal article" date="2020" name="Syst. Appl. Microbiol.">
        <title>Clarifying the taxonomy of the causal agent of bacterial leaf spot of lettuce through a polyphasic approach reveals that Xanthomonas cynarae Trebaol et al. 2000 emend. Timilsina et al. 2019 is a later heterotypic synonym of Xanthomonas hortorum Vauterin et al. 1995.</title>
        <authorList>
            <person name="Moriniere L."/>
            <person name="Burlet A."/>
            <person name="Rosenthal E.R."/>
            <person name="Nesme X."/>
            <person name="Portier P."/>
            <person name="Bull C.T."/>
            <person name="Lavire C."/>
            <person name="Fischer-Le Saux M."/>
            <person name="Bertolla F."/>
        </authorList>
    </citation>
    <scope>NUCLEOTIDE SEQUENCE</scope>
    <source>
        <strain evidence="12">CFBP2533</strain>
    </source>
</reference>
<evidence type="ECO:0000313" key="11">
    <source>
        <dbReference type="EMBL" id="CAD0318301.1"/>
    </source>
</evidence>
<dbReference type="AlphaFoldDB" id="A0A6V7CKK6"/>
<dbReference type="EMBL" id="LR828261">
    <property type="protein sequence ID" value="CAD0318301.1"/>
    <property type="molecule type" value="Genomic_DNA"/>
</dbReference>
<dbReference type="SUPFAM" id="SSF55729">
    <property type="entry name" value="Acyl-CoA N-acyltransferases (Nat)"/>
    <property type="match status" value="1"/>
</dbReference>
<comment type="subunit">
    <text evidence="1 9">Homodimer.</text>
</comment>
<keyword evidence="5 9" id="KW-0046">Antibiotic resistance</keyword>
<evidence type="ECO:0000256" key="5">
    <source>
        <dbReference type="ARBA" id="ARBA00023251"/>
    </source>
</evidence>
<accession>A0A6V7CKK6</accession>
<reference evidence="12" key="1">
    <citation type="submission" date="2019-03" db="EMBL/GenBank/DDBJ databases">
        <authorList>
            <person name="Moriniere L."/>
            <person name="Burlet A."/>
            <person name="Rosenthal E."/>
            <person name="Portier P."/>
            <person name="Lavire C."/>
            <person name="Nesme X."/>
            <person name="Bull C.T."/>
            <person name="Le Saux M."/>
            <person name="Bertolla F."/>
        </authorList>
    </citation>
    <scope>NUCLEOTIDE SEQUENCE</scope>
    <source>
        <strain evidence="12">CFBP2533</strain>
    </source>
</reference>
<dbReference type="Pfam" id="PF00583">
    <property type="entry name" value="Acetyltransf_1"/>
    <property type="match status" value="1"/>
</dbReference>
<evidence type="ECO:0000256" key="1">
    <source>
        <dbReference type="ARBA" id="ARBA00011738"/>
    </source>
</evidence>
<dbReference type="GO" id="GO:0047663">
    <property type="term" value="F:aminoglycoside 6'-N-acetyltransferase activity"/>
    <property type="evidence" value="ECO:0007669"/>
    <property type="project" value="UniProtKB-EC"/>
</dbReference>
<evidence type="ECO:0000256" key="3">
    <source>
        <dbReference type="ARBA" id="ARBA00017677"/>
    </source>
</evidence>
<evidence type="ECO:0000256" key="4">
    <source>
        <dbReference type="ARBA" id="ARBA00022679"/>
    </source>
</evidence>
<dbReference type="PROSITE" id="PS51186">
    <property type="entry name" value="GNAT"/>
    <property type="match status" value="1"/>
</dbReference>
<evidence type="ECO:0000313" key="13">
    <source>
        <dbReference type="Proteomes" id="UP000548771"/>
    </source>
</evidence>
<dbReference type="CDD" id="cd04301">
    <property type="entry name" value="NAT_SF"/>
    <property type="match status" value="1"/>
</dbReference>
<dbReference type="InterPro" id="IPR016181">
    <property type="entry name" value="Acyl_CoA_acyltransferase"/>
</dbReference>
<dbReference type="Gene3D" id="3.40.630.30">
    <property type="match status" value="1"/>
</dbReference>
<dbReference type="InterPro" id="IPR000182">
    <property type="entry name" value="GNAT_dom"/>
</dbReference>
<dbReference type="InterPro" id="IPR024170">
    <property type="entry name" value="Aminoglycoside_N6-AcTrfrase"/>
</dbReference>
<dbReference type="RefSeq" id="WP_168959329.1">
    <property type="nucleotide sequence ID" value="NZ_CP098604.1"/>
</dbReference>
<evidence type="ECO:0000256" key="9">
    <source>
        <dbReference type="PIRNR" id="PIRNR000452"/>
    </source>
</evidence>
<keyword evidence="6 9" id="KW-0012">Acyltransferase</keyword>
<gene>
    <name evidence="11" type="ORF">CFBP2533_14440</name>
    <name evidence="12" type="ORF">E1J24_17030</name>
</gene>
<dbReference type="EMBL" id="LR828261">
    <property type="protein sequence ID" value="CAD0318292.1"/>
    <property type="molecule type" value="Genomic_DNA"/>
</dbReference>
<evidence type="ECO:0000256" key="2">
    <source>
        <dbReference type="ARBA" id="ARBA00012888"/>
    </source>
</evidence>
<dbReference type="PIRSF" id="PIRSF000452">
    <property type="entry name" value="6-N-acetyltransf"/>
    <property type="match status" value="1"/>
</dbReference>
<evidence type="ECO:0000256" key="7">
    <source>
        <dbReference type="ARBA" id="ARBA00029660"/>
    </source>
</evidence>
<dbReference type="EMBL" id="SMDX01000024">
    <property type="protein sequence ID" value="NMI23498.1"/>
    <property type="molecule type" value="Genomic_DNA"/>
</dbReference>
<dbReference type="Proteomes" id="UP000548771">
    <property type="component" value="Unassembled WGS sequence"/>
</dbReference>
<feature type="domain" description="N-acetyltransferase" evidence="10">
    <location>
        <begin position="7"/>
        <end position="156"/>
    </location>
</feature>
<evidence type="ECO:0000313" key="12">
    <source>
        <dbReference type="EMBL" id="NMI23498.1"/>
    </source>
</evidence>
<dbReference type="NCBIfam" id="NF043067">
    <property type="entry name" value="AAC_6p_group_E"/>
    <property type="match status" value="1"/>
</dbReference>
<dbReference type="InterPro" id="IPR050832">
    <property type="entry name" value="Bact_Acetyltransf"/>
</dbReference>
<protein>
    <recommendedName>
        <fullName evidence="3 9">Aminoglycoside N(6')-acetyltransferase type 1</fullName>
        <ecNumber evidence="2 9">2.3.1.82</ecNumber>
    </recommendedName>
    <alternativeName>
        <fullName evidence="7 9">Aminoglycoside resistance protein</fullName>
    </alternativeName>
</protein>